<dbReference type="EMBL" id="OOEF01000054">
    <property type="protein sequence ID" value="SPK70483.1"/>
    <property type="molecule type" value="Genomic_DNA"/>
</dbReference>
<dbReference type="AlphaFoldDB" id="A0A375ISG2"/>
<keyword evidence="3" id="KW-0614">Plasmid</keyword>
<sequence length="62" mass="6391">MHAFKSLLAVTLASVALVGNASANSNYPTKPVSIIVPFAPGGGSDNVSRYIATRLSERTKSG</sequence>
<proteinExistence type="predicted"/>
<evidence type="ECO:0000256" key="1">
    <source>
        <dbReference type="SAM" id="SignalP"/>
    </source>
</evidence>
<feature type="signal peptide" evidence="1">
    <location>
        <begin position="1"/>
        <end position="23"/>
    </location>
</feature>
<dbReference type="InterPro" id="IPR042100">
    <property type="entry name" value="Bug_dom1"/>
</dbReference>
<organism evidence="3 4">
    <name type="scientific">Cupriavidus taiwanensis</name>
    <dbReference type="NCBI Taxonomy" id="164546"/>
    <lineage>
        <taxon>Bacteria</taxon>
        <taxon>Pseudomonadati</taxon>
        <taxon>Pseudomonadota</taxon>
        <taxon>Betaproteobacteria</taxon>
        <taxon>Burkholderiales</taxon>
        <taxon>Burkholderiaceae</taxon>
        <taxon>Cupriavidus</taxon>
    </lineage>
</organism>
<evidence type="ECO:0000313" key="2">
    <source>
        <dbReference type="EMBL" id="SPK70483.1"/>
    </source>
</evidence>
<geneLocation type="plasmid" evidence="3">
    <name>III</name>
</geneLocation>
<gene>
    <name evidence="3" type="ORF">CT19425_P30356</name>
    <name evidence="2" type="ORF">CT19425_U580024</name>
</gene>
<evidence type="ECO:0000313" key="3">
    <source>
        <dbReference type="EMBL" id="SPK77507.1"/>
    </source>
</evidence>
<dbReference type="Proteomes" id="UP000255505">
    <property type="component" value="Plasmid III"/>
</dbReference>
<keyword evidence="1" id="KW-0732">Signal</keyword>
<dbReference type="Proteomes" id="UP000255505">
    <property type="component" value="Unassembled WGS sequence"/>
</dbReference>
<dbReference type="Gene3D" id="3.40.190.150">
    <property type="entry name" value="Bordetella uptake gene, domain 1"/>
    <property type="match status" value="1"/>
</dbReference>
<protein>
    <recommendedName>
        <fullName evidence="5">Extra-cytoplasmic solute receptor</fullName>
    </recommendedName>
</protein>
<feature type="chain" id="PRO_5036070203" description="Extra-cytoplasmic solute receptor" evidence="1">
    <location>
        <begin position="24"/>
        <end position="62"/>
    </location>
</feature>
<reference evidence="3 4" key="1">
    <citation type="submission" date="2018-01" db="EMBL/GenBank/DDBJ databases">
        <authorList>
            <person name="Gaut B.S."/>
            <person name="Morton B.R."/>
            <person name="Clegg M.T."/>
            <person name="Duvall M.R."/>
        </authorList>
    </citation>
    <scope>NUCLEOTIDE SEQUENCE [LARGE SCALE GENOMIC DNA]</scope>
    <source>
        <strain evidence="3">Cupriavidus taiwanensis LMG 19425</strain>
        <plasmid evidence="4">Plasmid iii</plasmid>
    </source>
</reference>
<accession>A0A375ISG2</accession>
<evidence type="ECO:0000313" key="4">
    <source>
        <dbReference type="Proteomes" id="UP000255505"/>
    </source>
</evidence>
<evidence type="ECO:0008006" key="5">
    <source>
        <dbReference type="Google" id="ProtNLM"/>
    </source>
</evidence>
<dbReference type="EMBL" id="LT991978">
    <property type="protein sequence ID" value="SPK77507.1"/>
    <property type="molecule type" value="Genomic_DNA"/>
</dbReference>
<dbReference type="RefSeq" id="WP_197722968.1">
    <property type="nucleotide sequence ID" value="NZ_LT991978.1"/>
</dbReference>
<name>A0A375ISG2_9BURK</name>